<feature type="transmembrane region" description="Helical" evidence="1">
    <location>
        <begin position="53"/>
        <end position="74"/>
    </location>
</feature>
<gene>
    <name evidence="2" type="ordered locus">KNP414_02016</name>
</gene>
<feature type="transmembrane region" description="Helical" evidence="1">
    <location>
        <begin position="237"/>
        <end position="258"/>
    </location>
</feature>
<name>F8FRM0_PAEMK</name>
<dbReference type="PANTHER" id="PTHR36840:SF1">
    <property type="entry name" value="BLL5714 PROTEIN"/>
    <property type="match status" value="1"/>
</dbReference>
<dbReference type="AlphaFoldDB" id="F8FRM0"/>
<feature type="transmembrane region" description="Helical" evidence="1">
    <location>
        <begin position="144"/>
        <end position="163"/>
    </location>
</feature>
<sequence length="411" mass="44629">MMKRPSQAGLLRSRGNSDSGKVSFIELFFDLIFVFAVTQLSHSFLEEMSMHGAVQLVLLTMAVWWVWIFTAWVINWLNPETLPVRLMLIGLMLLGLILSASIPEAFESRGLYFAAAYVLFQVGRTAFAIGMIHKGLQELRVNFVRILLWMCVSGIFWITGAFAEDSYRLALWAVALLVEYAAPSLGFWVPLLGRTPTSVWDVEGSHMAERCGLFIIIALGESILLMGVTFAESAWTLPTAAAFAAAFIVTVALWWIYFDATSKTGHHLIAHSADPGRLARSAYTYTHLLLVAGIILTAVAGELLLAHPLEHPGPIAAAMMLGGPALFLLGNALFMKVAAGVVPSPYITGAAALLLLFIFAGYVSALLLAALAAAVLILVSVWGHVFSERLCRMPSSASVKPREASAFKGEL</sequence>
<accession>F8FRM0</accession>
<keyword evidence="1" id="KW-0812">Transmembrane</keyword>
<protein>
    <submittedName>
        <fullName evidence="2">Low temperature requirement A</fullName>
    </submittedName>
</protein>
<feature type="transmembrane region" description="Helical" evidence="1">
    <location>
        <begin position="21"/>
        <end position="41"/>
    </location>
</feature>
<evidence type="ECO:0000256" key="1">
    <source>
        <dbReference type="SAM" id="Phobius"/>
    </source>
</evidence>
<feature type="transmembrane region" description="Helical" evidence="1">
    <location>
        <begin position="112"/>
        <end position="132"/>
    </location>
</feature>
<feature type="transmembrane region" description="Helical" evidence="1">
    <location>
        <begin position="315"/>
        <end position="334"/>
    </location>
</feature>
<dbReference type="KEGG" id="pms:KNP414_02016"/>
<reference evidence="3" key="1">
    <citation type="submission" date="2011-06" db="EMBL/GenBank/DDBJ databases">
        <title>Complete genome sequence of Paenibacillus mucilaginosus KNP414.</title>
        <authorList>
            <person name="Wang J."/>
            <person name="Hu S."/>
            <person name="Hu X."/>
            <person name="Zhang B."/>
            <person name="Dong D."/>
            <person name="Zhang S."/>
            <person name="Zhao K."/>
            <person name="Wu D."/>
        </authorList>
    </citation>
    <scope>NUCLEOTIDE SEQUENCE [LARGE SCALE GENOMIC DNA]</scope>
    <source>
        <strain evidence="3">KNP414</strain>
    </source>
</reference>
<evidence type="ECO:0000313" key="2">
    <source>
        <dbReference type="EMBL" id="AEI40577.1"/>
    </source>
</evidence>
<reference evidence="2 3" key="2">
    <citation type="journal article" date="2013" name="Genome Announc.">
        <title>Genome Sequence of Growth-Improving Paenibacillus mucilaginosus Strain KNP414.</title>
        <authorList>
            <person name="Lu J.J."/>
            <person name="Wang J.F."/>
            <person name="Hu X.F."/>
        </authorList>
    </citation>
    <scope>NUCLEOTIDE SEQUENCE [LARGE SCALE GENOMIC DNA]</scope>
    <source>
        <strain evidence="2 3">KNP414</strain>
    </source>
</reference>
<feature type="transmembrane region" description="Helical" evidence="1">
    <location>
        <begin position="211"/>
        <end position="231"/>
    </location>
</feature>
<feature type="transmembrane region" description="Helical" evidence="1">
    <location>
        <begin position="287"/>
        <end position="309"/>
    </location>
</feature>
<dbReference type="Proteomes" id="UP000006620">
    <property type="component" value="Chromosome"/>
</dbReference>
<feature type="transmembrane region" description="Helical" evidence="1">
    <location>
        <begin position="341"/>
        <end position="360"/>
    </location>
</feature>
<feature type="transmembrane region" description="Helical" evidence="1">
    <location>
        <begin position="366"/>
        <end position="386"/>
    </location>
</feature>
<dbReference type="PATRIC" id="fig|1036673.3.peg.1802"/>
<organism evidence="2 3">
    <name type="scientific">Paenibacillus mucilaginosus (strain KNP414)</name>
    <dbReference type="NCBI Taxonomy" id="1036673"/>
    <lineage>
        <taxon>Bacteria</taxon>
        <taxon>Bacillati</taxon>
        <taxon>Bacillota</taxon>
        <taxon>Bacilli</taxon>
        <taxon>Bacillales</taxon>
        <taxon>Paenibacillaceae</taxon>
        <taxon>Paenibacillus</taxon>
    </lineage>
</organism>
<dbReference type="InterPro" id="IPR010640">
    <property type="entry name" value="Low_temperature_requirement_A"/>
</dbReference>
<proteinExistence type="predicted"/>
<feature type="transmembrane region" description="Helical" evidence="1">
    <location>
        <begin position="86"/>
        <end position="106"/>
    </location>
</feature>
<feature type="transmembrane region" description="Helical" evidence="1">
    <location>
        <begin position="169"/>
        <end position="191"/>
    </location>
</feature>
<dbReference type="Pfam" id="PF06772">
    <property type="entry name" value="LtrA"/>
    <property type="match status" value="1"/>
</dbReference>
<dbReference type="PANTHER" id="PTHR36840">
    <property type="entry name" value="BLL5714 PROTEIN"/>
    <property type="match status" value="1"/>
</dbReference>
<keyword evidence="1" id="KW-0472">Membrane</keyword>
<dbReference type="HOGENOM" id="CLU_045667_2_1_9"/>
<dbReference type="EMBL" id="CP002869">
    <property type="protein sequence ID" value="AEI40577.1"/>
    <property type="molecule type" value="Genomic_DNA"/>
</dbReference>
<evidence type="ECO:0000313" key="3">
    <source>
        <dbReference type="Proteomes" id="UP000006620"/>
    </source>
</evidence>
<keyword evidence="1" id="KW-1133">Transmembrane helix</keyword>